<keyword evidence="2" id="KW-1185">Reference proteome</keyword>
<reference evidence="1 2" key="2">
    <citation type="journal article" date="2022" name="Mol. Ecol. Resour.">
        <title>The genomes of chicory, endive, great burdock and yacon provide insights into Asteraceae paleo-polyploidization history and plant inulin production.</title>
        <authorList>
            <person name="Fan W."/>
            <person name="Wang S."/>
            <person name="Wang H."/>
            <person name="Wang A."/>
            <person name="Jiang F."/>
            <person name="Liu H."/>
            <person name="Zhao H."/>
            <person name="Xu D."/>
            <person name="Zhang Y."/>
        </authorList>
    </citation>
    <scope>NUCLEOTIDE SEQUENCE [LARGE SCALE GENOMIC DNA]</scope>
    <source>
        <strain evidence="2">cv. Punajuju</strain>
        <tissue evidence="1">Leaves</tissue>
    </source>
</reference>
<proteinExistence type="predicted"/>
<evidence type="ECO:0000313" key="2">
    <source>
        <dbReference type="Proteomes" id="UP001055811"/>
    </source>
</evidence>
<comment type="caution">
    <text evidence="1">The sequence shown here is derived from an EMBL/GenBank/DDBJ whole genome shotgun (WGS) entry which is preliminary data.</text>
</comment>
<sequence>MLPGLNLIKKNPKHLEPSSSICSTSPITLSPVLLLCHHLYTAPFHSTLSTIGFHRSAYQSTPLSQQSVHATLSTTDLKNVPRHSLNNRFTDELPQTPNRFRFHRFVFRFRFRYSPPSPSSSDSVTRKMICPKDLQRNQFPPSPTASGAFANSIRN</sequence>
<protein>
    <submittedName>
        <fullName evidence="1">Uncharacterized protein</fullName>
    </submittedName>
</protein>
<gene>
    <name evidence="1" type="ORF">L2E82_30421</name>
</gene>
<evidence type="ECO:0000313" key="1">
    <source>
        <dbReference type="EMBL" id="KAI3740005.1"/>
    </source>
</evidence>
<reference evidence="2" key="1">
    <citation type="journal article" date="2022" name="Mol. Ecol. Resour.">
        <title>The genomes of chicory, endive, great burdock and yacon provide insights into Asteraceae palaeo-polyploidization history and plant inulin production.</title>
        <authorList>
            <person name="Fan W."/>
            <person name="Wang S."/>
            <person name="Wang H."/>
            <person name="Wang A."/>
            <person name="Jiang F."/>
            <person name="Liu H."/>
            <person name="Zhao H."/>
            <person name="Xu D."/>
            <person name="Zhang Y."/>
        </authorList>
    </citation>
    <scope>NUCLEOTIDE SEQUENCE [LARGE SCALE GENOMIC DNA]</scope>
    <source>
        <strain evidence="2">cv. Punajuju</strain>
    </source>
</reference>
<organism evidence="1 2">
    <name type="scientific">Cichorium intybus</name>
    <name type="common">Chicory</name>
    <dbReference type="NCBI Taxonomy" id="13427"/>
    <lineage>
        <taxon>Eukaryota</taxon>
        <taxon>Viridiplantae</taxon>
        <taxon>Streptophyta</taxon>
        <taxon>Embryophyta</taxon>
        <taxon>Tracheophyta</taxon>
        <taxon>Spermatophyta</taxon>
        <taxon>Magnoliopsida</taxon>
        <taxon>eudicotyledons</taxon>
        <taxon>Gunneridae</taxon>
        <taxon>Pentapetalae</taxon>
        <taxon>asterids</taxon>
        <taxon>campanulids</taxon>
        <taxon>Asterales</taxon>
        <taxon>Asteraceae</taxon>
        <taxon>Cichorioideae</taxon>
        <taxon>Cichorieae</taxon>
        <taxon>Cichoriinae</taxon>
        <taxon>Cichorium</taxon>
    </lineage>
</organism>
<dbReference type="Proteomes" id="UP001055811">
    <property type="component" value="Linkage Group LG05"/>
</dbReference>
<dbReference type="EMBL" id="CM042013">
    <property type="protein sequence ID" value="KAI3740005.1"/>
    <property type="molecule type" value="Genomic_DNA"/>
</dbReference>
<accession>A0ACB9D0I1</accession>
<name>A0ACB9D0I1_CICIN</name>